<keyword evidence="1" id="KW-0509">mRNA transport</keyword>
<keyword evidence="4" id="KW-1185">Reference proteome</keyword>
<name>A0ABN9VVV7_9DINO</name>
<comment type="caution">
    <text evidence="3">The sequence shown here is derived from an EMBL/GenBank/DDBJ whole genome shotgun (WGS) entry which is preliminary data.</text>
</comment>
<proteinExistence type="inferred from homology"/>
<keyword evidence="1" id="KW-0653">Protein transport</keyword>
<reference evidence="3" key="1">
    <citation type="submission" date="2023-10" db="EMBL/GenBank/DDBJ databases">
        <authorList>
            <person name="Chen Y."/>
            <person name="Shah S."/>
            <person name="Dougan E. K."/>
            <person name="Thang M."/>
            <person name="Chan C."/>
        </authorList>
    </citation>
    <scope>NUCLEOTIDE SEQUENCE [LARGE SCALE GENOMIC DNA]</scope>
</reference>
<keyword evidence="1" id="KW-0813">Transport</keyword>
<evidence type="ECO:0000313" key="4">
    <source>
        <dbReference type="Proteomes" id="UP001189429"/>
    </source>
</evidence>
<feature type="coiled-coil region" evidence="2">
    <location>
        <begin position="197"/>
        <end position="224"/>
    </location>
</feature>
<evidence type="ECO:0000256" key="2">
    <source>
        <dbReference type="SAM" id="Coils"/>
    </source>
</evidence>
<comment type="subcellular location">
    <subcellularLocation>
        <location evidence="1">Nucleus</location>
        <location evidence="1">Nuclear pore complex</location>
    </subcellularLocation>
</comment>
<comment type="function">
    <text evidence="1">Functions as a component of the nuclear pore complex (NPC).</text>
</comment>
<dbReference type="InterPro" id="IPR011502">
    <property type="entry name" value="Nucleoporin_Nup85"/>
</dbReference>
<comment type="subunit">
    <text evidence="1">Component of the nuclear pore complex (NPC).</text>
</comment>
<feature type="non-terminal residue" evidence="3">
    <location>
        <position position="683"/>
    </location>
</feature>
<gene>
    <name evidence="3" type="ORF">PCOR1329_LOCUS61258</name>
</gene>
<dbReference type="Pfam" id="PF07575">
    <property type="entry name" value="Nucleopor_Nup85"/>
    <property type="match status" value="1"/>
</dbReference>
<keyword evidence="1" id="KW-0472">Membrane</keyword>
<keyword evidence="1" id="KW-0539">Nucleus</keyword>
<comment type="similarity">
    <text evidence="1">Belongs to the nucleoporin Nup85 family.</text>
</comment>
<keyword evidence="1" id="KW-0906">Nuclear pore complex</keyword>
<dbReference type="EMBL" id="CAUYUJ010017704">
    <property type="protein sequence ID" value="CAK0877113.1"/>
    <property type="molecule type" value="Genomic_DNA"/>
</dbReference>
<sequence>MAAPPAAAAGAGRSLVERLHGVFCGFQLQARAVQERTLASRAPLEAGLAEDLLGGYCETLARELRLARDDLRRDKWDVDEAVHAEHDTLCFCLAVLELVQVVATSSAPSAGRILHWYNRHYLEEELAEWWQGAQRWSEDPEARSRSDSEFWTSLVRLALSDRRDEVLSLLQRSAEASDPHVASFCSFLREHPSLQQMDQARASMAEWRQAVKDIREAARELLRRAPEAHPTVQLLRIYAGSSRDEFDQKKDVSFEHRRTWVEDVVYSHAWIFPDLRRADLSDLLQEVAFRQVDEEIDDVDRVFLAVLRLDVPDLLTLLGRMPERFPSFFVVHLVDVLYFANRVPLALEISGESRVPPRDVHLMAHSKELRRGPREHVRCAVDYLRSGSSEAAREALEETANEYCTNAPGDEDREAAITLVVELGLGERLGVSPCRRWAEDERKRGDVLGCLRWACRAEQCGGEPRGFFVSGLLDDIADEATGPERLAAALAPPGGAARDPPLERPGGQPLYPPEWLAGALRLPAGRLAELAPSGRLYFFVQLARCRARREAGRPPAEWAPQLVRLLSEGVAPPAGAREVVEGELLPVLMGDEPSLDASEALQLMRCVQGMLGDPLARVQMRVEPEKLHEAMGLCFSNAVLRDPRGLCSAAVSSGAPLPALGLTVARTLWRLCQLGPKGREDAK</sequence>
<keyword evidence="2" id="KW-0175">Coiled coil</keyword>
<dbReference type="Proteomes" id="UP001189429">
    <property type="component" value="Unassembled WGS sequence"/>
</dbReference>
<accession>A0ABN9VVV7</accession>
<protein>
    <recommendedName>
        <fullName evidence="1">Nuclear pore complex protein Nup85</fullName>
    </recommendedName>
</protein>
<evidence type="ECO:0000313" key="3">
    <source>
        <dbReference type="EMBL" id="CAK0877113.1"/>
    </source>
</evidence>
<keyword evidence="1" id="KW-0811">Translocation</keyword>
<organism evidence="3 4">
    <name type="scientific">Prorocentrum cordatum</name>
    <dbReference type="NCBI Taxonomy" id="2364126"/>
    <lineage>
        <taxon>Eukaryota</taxon>
        <taxon>Sar</taxon>
        <taxon>Alveolata</taxon>
        <taxon>Dinophyceae</taxon>
        <taxon>Prorocentrales</taxon>
        <taxon>Prorocentraceae</taxon>
        <taxon>Prorocentrum</taxon>
    </lineage>
</organism>
<evidence type="ECO:0000256" key="1">
    <source>
        <dbReference type="RuleBase" id="RU365073"/>
    </source>
</evidence>